<keyword evidence="13" id="KW-1185">Reference proteome</keyword>
<evidence type="ECO:0000256" key="4">
    <source>
        <dbReference type="ARBA" id="ARBA00013346"/>
    </source>
</evidence>
<dbReference type="CDD" id="cd02440">
    <property type="entry name" value="AdoMet_MTases"/>
    <property type="match status" value="1"/>
</dbReference>
<dbReference type="PANTHER" id="PTHR11579">
    <property type="entry name" value="PROTEIN-L-ISOASPARTATE O-METHYLTRANSFERASE"/>
    <property type="match status" value="1"/>
</dbReference>
<dbReference type="SUPFAM" id="SSF53335">
    <property type="entry name" value="S-adenosyl-L-methionine-dependent methyltransferases"/>
    <property type="match status" value="1"/>
</dbReference>
<dbReference type="GO" id="GO:0008168">
    <property type="term" value="F:methyltransferase activity"/>
    <property type="evidence" value="ECO:0007669"/>
    <property type="project" value="UniProtKB-KW"/>
</dbReference>
<evidence type="ECO:0000256" key="8">
    <source>
        <dbReference type="ARBA" id="ARBA00022691"/>
    </source>
</evidence>
<evidence type="ECO:0000256" key="5">
    <source>
        <dbReference type="ARBA" id="ARBA00022490"/>
    </source>
</evidence>
<protein>
    <recommendedName>
        <fullName evidence="4">Protein-L-isoaspartate O-methyltransferase</fullName>
        <ecNumber evidence="3">2.1.1.77</ecNumber>
    </recommendedName>
    <alternativeName>
        <fullName evidence="11">L-isoaspartyl protein carboxyl methyltransferase</fullName>
    </alternativeName>
    <alternativeName>
        <fullName evidence="9">Protein L-isoaspartyl methyltransferase</fullName>
    </alternativeName>
    <alternativeName>
        <fullName evidence="10">Protein-beta-aspartate methyltransferase</fullName>
    </alternativeName>
</protein>
<dbReference type="Proteomes" id="UP001144036">
    <property type="component" value="Unassembled WGS sequence"/>
</dbReference>
<evidence type="ECO:0000256" key="6">
    <source>
        <dbReference type="ARBA" id="ARBA00022603"/>
    </source>
</evidence>
<keyword evidence="5" id="KW-0963">Cytoplasm</keyword>
<evidence type="ECO:0000256" key="7">
    <source>
        <dbReference type="ARBA" id="ARBA00022679"/>
    </source>
</evidence>
<comment type="similarity">
    <text evidence="2">Belongs to the methyltransferase superfamily. L-isoaspartyl/D-aspartyl protein methyltransferase family.</text>
</comment>
<evidence type="ECO:0000313" key="13">
    <source>
        <dbReference type="Proteomes" id="UP001144036"/>
    </source>
</evidence>
<dbReference type="GO" id="GO:0032259">
    <property type="term" value="P:methylation"/>
    <property type="evidence" value="ECO:0007669"/>
    <property type="project" value="UniProtKB-KW"/>
</dbReference>
<evidence type="ECO:0000313" key="12">
    <source>
        <dbReference type="EMBL" id="MDA0637386.1"/>
    </source>
</evidence>
<reference evidence="12" key="1">
    <citation type="submission" date="2022-11" db="EMBL/GenBank/DDBJ databases">
        <title>Nonomuraea corallina sp. nov., a new species of the genus Nonomuraea isolated from sea side sediment in Thai sea.</title>
        <authorList>
            <person name="Ngamcharungchit C."/>
            <person name="Matsumoto A."/>
            <person name="Suriyachadkun C."/>
            <person name="Panbangred W."/>
            <person name="Inahashi Y."/>
            <person name="Intra B."/>
        </authorList>
    </citation>
    <scope>NUCLEOTIDE SEQUENCE</scope>
    <source>
        <strain evidence="12">MCN248</strain>
    </source>
</reference>
<accession>A0ABT4SJJ4</accession>
<evidence type="ECO:0000256" key="10">
    <source>
        <dbReference type="ARBA" id="ARBA00031323"/>
    </source>
</evidence>
<proteinExistence type="inferred from homology"/>
<comment type="subcellular location">
    <subcellularLocation>
        <location evidence="1">Cytoplasm</location>
    </subcellularLocation>
</comment>
<dbReference type="RefSeq" id="WP_270158289.1">
    <property type="nucleotide sequence ID" value="NZ_JAPNNL010000153.1"/>
</dbReference>
<evidence type="ECO:0000256" key="3">
    <source>
        <dbReference type="ARBA" id="ARBA00011890"/>
    </source>
</evidence>
<evidence type="ECO:0000256" key="2">
    <source>
        <dbReference type="ARBA" id="ARBA00005369"/>
    </source>
</evidence>
<dbReference type="Pfam" id="PF01135">
    <property type="entry name" value="PCMT"/>
    <property type="match status" value="1"/>
</dbReference>
<name>A0ABT4SJJ4_9ACTN</name>
<dbReference type="EC" id="2.1.1.77" evidence="3"/>
<dbReference type="Gene3D" id="3.40.50.150">
    <property type="entry name" value="Vaccinia Virus protein VP39"/>
    <property type="match status" value="1"/>
</dbReference>
<gene>
    <name evidence="12" type="ORF">OUY22_28615</name>
</gene>
<organism evidence="12 13">
    <name type="scientific">Nonomuraea corallina</name>
    <dbReference type="NCBI Taxonomy" id="2989783"/>
    <lineage>
        <taxon>Bacteria</taxon>
        <taxon>Bacillati</taxon>
        <taxon>Actinomycetota</taxon>
        <taxon>Actinomycetes</taxon>
        <taxon>Streptosporangiales</taxon>
        <taxon>Streptosporangiaceae</taxon>
        <taxon>Nonomuraea</taxon>
    </lineage>
</organism>
<dbReference type="PANTHER" id="PTHR11579:SF0">
    <property type="entry name" value="PROTEIN-L-ISOASPARTATE(D-ASPARTATE) O-METHYLTRANSFERASE"/>
    <property type="match status" value="1"/>
</dbReference>
<comment type="caution">
    <text evidence="12">The sequence shown here is derived from an EMBL/GenBank/DDBJ whole genome shotgun (WGS) entry which is preliminary data.</text>
</comment>
<dbReference type="InterPro" id="IPR029063">
    <property type="entry name" value="SAM-dependent_MTases_sf"/>
</dbReference>
<evidence type="ECO:0000256" key="9">
    <source>
        <dbReference type="ARBA" id="ARBA00030757"/>
    </source>
</evidence>
<keyword evidence="6 12" id="KW-0489">Methyltransferase</keyword>
<dbReference type="EMBL" id="JAPNNL010000153">
    <property type="protein sequence ID" value="MDA0637386.1"/>
    <property type="molecule type" value="Genomic_DNA"/>
</dbReference>
<evidence type="ECO:0000256" key="1">
    <source>
        <dbReference type="ARBA" id="ARBA00004496"/>
    </source>
</evidence>
<dbReference type="InterPro" id="IPR000682">
    <property type="entry name" value="PCMT"/>
</dbReference>
<evidence type="ECO:0000256" key="11">
    <source>
        <dbReference type="ARBA" id="ARBA00031350"/>
    </source>
</evidence>
<sequence length="384" mass="41860">MISALNRTEALIQELAPLDHRIADAMREVPRHLFIPPVALASLGGENPRLIDREADPRGWWDAVYSDNPIITQLDDGATDIGTGSGDSTSSCSAPGIVAQFLELLDPEPGTRVLEIGTGTGWTAALLCHLVGAANVTSIEVDPVIAEQAAKNLSEAGFQPTLIVGDGAEGCPSRGPFDRVHVTCGIRTVPYAWISQARPGAVLVAPYSPRFQSDFQLRLVVTPSGVAHGRFPGLASYMLMRAQRSMPGRQPDGAQNEHRLTTRIDPRTIACAPAGADLAIGAMTGLTAHGSDEPDEDGELYRLWVADPRDPDSWAVMDWRPDREEYEVFQVGDRPLWEEITDAYFRWVGWGEPDYDRFGMTVGPDGQRVWLDRPENPLTGRTAE</sequence>
<keyword evidence="8" id="KW-0949">S-adenosyl-L-methionine</keyword>
<keyword evidence="7" id="KW-0808">Transferase</keyword>